<gene>
    <name evidence="3" type="ORF">LIER_07390</name>
</gene>
<evidence type="ECO:0000256" key="1">
    <source>
        <dbReference type="SAM" id="MobiDB-lite"/>
    </source>
</evidence>
<feature type="region of interest" description="Disordered" evidence="1">
    <location>
        <begin position="389"/>
        <end position="414"/>
    </location>
</feature>
<accession>A0AAV3PBR9</accession>
<sequence>MRILNRLTITISFGPLNSSTQTRWSKRPSTTARTRLETRTRDPTLDTLTDDNNTLNLVLSLRHLITSRKRSSFISLNLLSRWAPHAGLHVQAIPIGLFLKKYPHIFQVFLHPLKRNACCKFSSRFLGLMELEKGLLSSEKIESLNVLKIKKILLMSVNGSVHLHSIRLMGSELGLPEDFRESIIRKYDGEFRLVDLEIVELVGSGEEGEGLRVAEVEKWRHKEYNEKWLGEFEVKYAFPMNFPTGFKKGPGFKERLRNWQRLQYVKPYEKPCEKMEVVKVRTCGGVVRYEKRAVGIIHELLWLTVEKRMEVARLAHFRKDLGIMVNIRELLLKHPGIFYISIRGNNQMVFLREAYDKGCLIDPNPIYDVRRKMLDLVLLGARNTRNISSKEESKKEFKEEMSENIPRSTHGGPRVDDFVIQVLERDQSYGHNH</sequence>
<organism evidence="3 4">
    <name type="scientific">Lithospermum erythrorhizon</name>
    <name type="common">Purple gromwell</name>
    <name type="synonym">Lithospermum officinale var. erythrorhizon</name>
    <dbReference type="NCBI Taxonomy" id="34254"/>
    <lineage>
        <taxon>Eukaryota</taxon>
        <taxon>Viridiplantae</taxon>
        <taxon>Streptophyta</taxon>
        <taxon>Embryophyta</taxon>
        <taxon>Tracheophyta</taxon>
        <taxon>Spermatophyta</taxon>
        <taxon>Magnoliopsida</taxon>
        <taxon>eudicotyledons</taxon>
        <taxon>Gunneridae</taxon>
        <taxon>Pentapetalae</taxon>
        <taxon>asterids</taxon>
        <taxon>lamiids</taxon>
        <taxon>Boraginales</taxon>
        <taxon>Boraginaceae</taxon>
        <taxon>Boraginoideae</taxon>
        <taxon>Lithospermeae</taxon>
        <taxon>Lithospermum</taxon>
    </lineage>
</organism>
<feature type="domain" description="PORR" evidence="2">
    <location>
        <begin position="40"/>
        <end position="380"/>
    </location>
</feature>
<feature type="region of interest" description="Disordered" evidence="1">
    <location>
        <begin position="20"/>
        <end position="39"/>
    </location>
</feature>
<proteinExistence type="predicted"/>
<protein>
    <recommendedName>
        <fullName evidence="2">PORR domain-containing protein</fullName>
    </recommendedName>
</protein>
<comment type="caution">
    <text evidence="3">The sequence shown here is derived from an EMBL/GenBank/DDBJ whole genome shotgun (WGS) entry which is preliminary data.</text>
</comment>
<evidence type="ECO:0000259" key="2">
    <source>
        <dbReference type="Pfam" id="PF11955"/>
    </source>
</evidence>
<keyword evidence="4" id="KW-1185">Reference proteome</keyword>
<evidence type="ECO:0000313" key="3">
    <source>
        <dbReference type="EMBL" id="GAA0147770.1"/>
    </source>
</evidence>
<dbReference type="PANTHER" id="PTHR31476:SF12">
    <property type="entry name" value="UBIQUITIN CARBOXYL-TERMINAL HYDROLASE FAMILY PROTEIN"/>
    <property type="match status" value="1"/>
</dbReference>
<dbReference type="InterPro" id="IPR045040">
    <property type="entry name" value="PORR_fam"/>
</dbReference>
<feature type="compositionally biased region" description="Basic and acidic residues" evidence="1">
    <location>
        <begin position="389"/>
        <end position="401"/>
    </location>
</feature>
<dbReference type="AlphaFoldDB" id="A0AAV3PBR9"/>
<reference evidence="3 4" key="1">
    <citation type="submission" date="2024-01" db="EMBL/GenBank/DDBJ databases">
        <title>The complete chloroplast genome sequence of Lithospermum erythrorhizon: insights into the phylogenetic relationship among Boraginaceae species and the maternal lineages of purple gromwells.</title>
        <authorList>
            <person name="Okada T."/>
            <person name="Watanabe K."/>
        </authorList>
    </citation>
    <scope>NUCLEOTIDE SEQUENCE [LARGE SCALE GENOMIC DNA]</scope>
</reference>
<dbReference type="InterPro" id="IPR021099">
    <property type="entry name" value="PORR_domain"/>
</dbReference>
<dbReference type="PANTHER" id="PTHR31476">
    <property type="entry name" value="PROTEIN WHAT'S THIS FACTOR 1 HOMOLOG, CHLOROPLASTIC"/>
    <property type="match status" value="1"/>
</dbReference>
<dbReference type="Proteomes" id="UP001454036">
    <property type="component" value="Unassembled WGS sequence"/>
</dbReference>
<name>A0AAV3PBR9_LITER</name>
<evidence type="ECO:0000313" key="4">
    <source>
        <dbReference type="Proteomes" id="UP001454036"/>
    </source>
</evidence>
<dbReference type="GO" id="GO:0003723">
    <property type="term" value="F:RNA binding"/>
    <property type="evidence" value="ECO:0007669"/>
    <property type="project" value="InterPro"/>
</dbReference>
<feature type="compositionally biased region" description="Polar residues" evidence="1">
    <location>
        <begin position="20"/>
        <end position="29"/>
    </location>
</feature>
<dbReference type="EMBL" id="BAABME010001134">
    <property type="protein sequence ID" value="GAA0147770.1"/>
    <property type="molecule type" value="Genomic_DNA"/>
</dbReference>
<dbReference type="Pfam" id="PF11955">
    <property type="entry name" value="PORR"/>
    <property type="match status" value="1"/>
</dbReference>